<dbReference type="RefSeq" id="WP_155192920.1">
    <property type="nucleotide sequence ID" value="NZ_BAAAEA010000002.1"/>
</dbReference>
<dbReference type="EMBL" id="FXTT01000003">
    <property type="protein sequence ID" value="SMP26369.1"/>
    <property type="molecule type" value="Genomic_DNA"/>
</dbReference>
<accession>A0ABY1P4U2</accession>
<reference evidence="1 2" key="1">
    <citation type="submission" date="2017-05" db="EMBL/GenBank/DDBJ databases">
        <authorList>
            <person name="Varghese N."/>
            <person name="Submissions S."/>
        </authorList>
    </citation>
    <scope>NUCLEOTIDE SEQUENCE [LARGE SCALE GENOMIC DNA]</scope>
    <source>
        <strain evidence="1 2">DSM 15949</strain>
    </source>
</reference>
<evidence type="ECO:0000313" key="1">
    <source>
        <dbReference type="EMBL" id="SMP26369.1"/>
    </source>
</evidence>
<gene>
    <name evidence="1" type="ORF">SAMN06265374_2719</name>
</gene>
<name>A0ABY1P4U2_9HYPH</name>
<organism evidence="1 2">
    <name type="scientific">Roseibium denhamense</name>
    <dbReference type="NCBI Taxonomy" id="76305"/>
    <lineage>
        <taxon>Bacteria</taxon>
        <taxon>Pseudomonadati</taxon>
        <taxon>Pseudomonadota</taxon>
        <taxon>Alphaproteobacteria</taxon>
        <taxon>Hyphomicrobiales</taxon>
        <taxon>Stappiaceae</taxon>
        <taxon>Roseibium</taxon>
    </lineage>
</organism>
<evidence type="ECO:0000313" key="2">
    <source>
        <dbReference type="Proteomes" id="UP001157914"/>
    </source>
</evidence>
<sequence>MHKDDLQAIAQAKIDDADFLFSHRRYSNSYYLFGFGVEIAIKARIARVFSSETIPNKKFVQDIYTHDLDKLINLAGLKQDLNSKTSKSARFAAFWSIASDWSERSRYDMIDAFSATALRNAIQDPEEGIFKWLRTHW</sequence>
<dbReference type="Proteomes" id="UP001157914">
    <property type="component" value="Unassembled WGS sequence"/>
</dbReference>
<proteinExistence type="predicted"/>
<evidence type="ECO:0008006" key="3">
    <source>
        <dbReference type="Google" id="ProtNLM"/>
    </source>
</evidence>
<protein>
    <recommendedName>
        <fullName evidence="3">HEPN domain-containing protein</fullName>
    </recommendedName>
</protein>
<comment type="caution">
    <text evidence="1">The sequence shown here is derived from an EMBL/GenBank/DDBJ whole genome shotgun (WGS) entry which is preliminary data.</text>
</comment>
<keyword evidence="2" id="KW-1185">Reference proteome</keyword>